<dbReference type="PANTHER" id="PTHR38774:SF1">
    <property type="entry name" value="CYTOPLASMIC PROTEIN"/>
    <property type="match status" value="1"/>
</dbReference>
<reference evidence="1" key="2">
    <citation type="submission" date="2020-08" db="EMBL/GenBank/DDBJ databases">
        <authorList>
            <person name="Lai Q."/>
        </authorList>
    </citation>
    <scope>NUCLEOTIDE SEQUENCE</scope>
    <source>
        <strain evidence="1">S27-2</strain>
    </source>
</reference>
<dbReference type="InterPro" id="IPR009659">
    <property type="entry name" value="DUF1249"/>
</dbReference>
<organism evidence="1 2">
    <name type="scientific">Neptunicella marina</name>
    <dbReference type="NCBI Taxonomy" id="2125989"/>
    <lineage>
        <taxon>Bacteria</taxon>
        <taxon>Pseudomonadati</taxon>
        <taxon>Pseudomonadota</taxon>
        <taxon>Gammaproteobacteria</taxon>
        <taxon>Alteromonadales</taxon>
        <taxon>Alteromonadaceae</taxon>
        <taxon>Neptunicella</taxon>
    </lineage>
</organism>
<accession>A0A8J6IR91</accession>
<dbReference type="PANTHER" id="PTHR38774">
    <property type="entry name" value="CYTOPLASMIC PROTEIN-RELATED"/>
    <property type="match status" value="1"/>
</dbReference>
<name>A0A8J6IR91_9ALTE</name>
<sequence>MNGKYVPDLSRLQATCDVNYARLLKLLPDFDNDSLIYQFDNGHGLAYEVKITECSRYTTTIELLQKNQGMPEYLQPTMQVRLYHDVRMAEVLQTQHVKVAQGSYDYPNRDMHQPNEKELVNLFLTEWIHFCQQHLQSRQQNQRTN</sequence>
<protein>
    <submittedName>
        <fullName evidence="1">DUF1249 domain-containing protein</fullName>
    </submittedName>
</protein>
<dbReference type="Proteomes" id="UP000601768">
    <property type="component" value="Unassembled WGS sequence"/>
</dbReference>
<comment type="caution">
    <text evidence="1">The sequence shown here is derived from an EMBL/GenBank/DDBJ whole genome shotgun (WGS) entry which is preliminary data.</text>
</comment>
<dbReference type="AlphaFoldDB" id="A0A8J6IR91"/>
<keyword evidence="2" id="KW-1185">Reference proteome</keyword>
<dbReference type="EMBL" id="JACNEP010000002">
    <property type="protein sequence ID" value="MBC3764864.1"/>
    <property type="molecule type" value="Genomic_DNA"/>
</dbReference>
<proteinExistence type="predicted"/>
<dbReference type="Pfam" id="PF06853">
    <property type="entry name" value="DUF1249"/>
    <property type="match status" value="1"/>
</dbReference>
<evidence type="ECO:0000313" key="1">
    <source>
        <dbReference type="EMBL" id="MBC3764864.1"/>
    </source>
</evidence>
<reference evidence="1" key="1">
    <citation type="journal article" date="2018" name="Int. J. Syst. Evol. Microbiol.">
        <title>Neptunicella marina gen. nov., sp. nov., isolated from surface seawater.</title>
        <authorList>
            <person name="Liu X."/>
            <person name="Lai Q."/>
            <person name="Du Y."/>
            <person name="Zhang X."/>
            <person name="Liu Z."/>
            <person name="Sun F."/>
            <person name="Shao Z."/>
        </authorList>
    </citation>
    <scope>NUCLEOTIDE SEQUENCE</scope>
    <source>
        <strain evidence="1">S27-2</strain>
    </source>
</reference>
<gene>
    <name evidence="1" type="ORF">H8B19_03180</name>
</gene>
<evidence type="ECO:0000313" key="2">
    <source>
        <dbReference type="Proteomes" id="UP000601768"/>
    </source>
</evidence>